<reference evidence="2" key="1">
    <citation type="submission" date="2021-11" db="EMBL/GenBank/DDBJ databases">
        <title>Streptomyces corallinus and Kineosporia corallina sp. nov., two new coral-derived marine actinobacteria.</title>
        <authorList>
            <person name="Buangrab K."/>
            <person name="Sutthacheep M."/>
            <person name="Yeemin T."/>
            <person name="Harunari E."/>
            <person name="Igarashi Y."/>
            <person name="Sripreechasak P."/>
            <person name="Kanchanasin P."/>
            <person name="Tanasupawat S."/>
            <person name="Phongsopitanun W."/>
        </authorList>
    </citation>
    <scope>NUCLEOTIDE SEQUENCE</scope>
    <source>
        <strain evidence="2">JCM 31032</strain>
    </source>
</reference>
<dbReference type="AlphaFoldDB" id="A0A9X1SRJ1"/>
<comment type="caution">
    <text evidence="2">The sequence shown here is derived from an EMBL/GenBank/DDBJ whole genome shotgun (WGS) entry which is preliminary data.</text>
</comment>
<organism evidence="2 3">
    <name type="scientific">Kineosporia babensis</name>
    <dbReference type="NCBI Taxonomy" id="499548"/>
    <lineage>
        <taxon>Bacteria</taxon>
        <taxon>Bacillati</taxon>
        <taxon>Actinomycetota</taxon>
        <taxon>Actinomycetes</taxon>
        <taxon>Kineosporiales</taxon>
        <taxon>Kineosporiaceae</taxon>
        <taxon>Kineosporia</taxon>
    </lineage>
</organism>
<gene>
    <name evidence="2" type="ORF">LR394_02175</name>
</gene>
<dbReference type="PROSITE" id="PS51257">
    <property type="entry name" value="PROKAR_LIPOPROTEIN"/>
    <property type="match status" value="1"/>
</dbReference>
<protein>
    <recommendedName>
        <fullName evidence="4">Lipoprotein</fullName>
    </recommendedName>
</protein>
<keyword evidence="1" id="KW-0732">Signal</keyword>
<sequence length="234" mass="25075">MALRTLLVTVTAAALLAGCAAEDAVGSTGTSAAALSDTPELVPYAELESPQIYRKVRARVRKADSVHVRMESRNAGAVLNVDMRVSRDGSATGWVSPTPGQRIALLRVGDQAWFKANRAFLDAHDRPDAPANGEWAEVTGRGGLDSYLEYTETGFYIDTPAELAPKAVGEMFRVGNRRFDGRSGVGLQAGTRPLTIYASTDGRGDLVGYVDDEIVYSFSEWDDPVVVEPPAPGE</sequence>
<evidence type="ECO:0000313" key="2">
    <source>
        <dbReference type="EMBL" id="MCD5309687.1"/>
    </source>
</evidence>
<keyword evidence="3" id="KW-1185">Reference proteome</keyword>
<dbReference type="RefSeq" id="WP_231438609.1">
    <property type="nucleotide sequence ID" value="NZ_JAJOMB010000001.1"/>
</dbReference>
<dbReference type="EMBL" id="JAJOMB010000001">
    <property type="protein sequence ID" value="MCD5309687.1"/>
    <property type="molecule type" value="Genomic_DNA"/>
</dbReference>
<feature type="chain" id="PRO_5040999936" description="Lipoprotein" evidence="1">
    <location>
        <begin position="21"/>
        <end position="234"/>
    </location>
</feature>
<name>A0A9X1SRJ1_9ACTN</name>
<evidence type="ECO:0008006" key="4">
    <source>
        <dbReference type="Google" id="ProtNLM"/>
    </source>
</evidence>
<feature type="signal peptide" evidence="1">
    <location>
        <begin position="1"/>
        <end position="20"/>
    </location>
</feature>
<evidence type="ECO:0000256" key="1">
    <source>
        <dbReference type="SAM" id="SignalP"/>
    </source>
</evidence>
<evidence type="ECO:0000313" key="3">
    <source>
        <dbReference type="Proteomes" id="UP001138997"/>
    </source>
</evidence>
<accession>A0A9X1SRJ1</accession>
<proteinExistence type="predicted"/>
<dbReference type="Proteomes" id="UP001138997">
    <property type="component" value="Unassembled WGS sequence"/>
</dbReference>